<reference evidence="2" key="1">
    <citation type="journal article" date="2020" name="Stud. Mycol.">
        <title>101 Dothideomycetes genomes: a test case for predicting lifestyles and emergence of pathogens.</title>
        <authorList>
            <person name="Haridas S."/>
            <person name="Albert R."/>
            <person name="Binder M."/>
            <person name="Bloem J."/>
            <person name="Labutti K."/>
            <person name="Salamov A."/>
            <person name="Andreopoulos B."/>
            <person name="Baker S."/>
            <person name="Barry K."/>
            <person name="Bills G."/>
            <person name="Bluhm B."/>
            <person name="Cannon C."/>
            <person name="Castanera R."/>
            <person name="Culley D."/>
            <person name="Daum C."/>
            <person name="Ezra D."/>
            <person name="Gonzalez J."/>
            <person name="Henrissat B."/>
            <person name="Kuo A."/>
            <person name="Liang C."/>
            <person name="Lipzen A."/>
            <person name="Lutzoni F."/>
            <person name="Magnuson J."/>
            <person name="Mondo S."/>
            <person name="Nolan M."/>
            <person name="Ohm R."/>
            <person name="Pangilinan J."/>
            <person name="Park H.-J."/>
            <person name="Ramirez L."/>
            <person name="Alfaro M."/>
            <person name="Sun H."/>
            <person name="Tritt A."/>
            <person name="Yoshinaga Y."/>
            <person name="Zwiers L.-H."/>
            <person name="Turgeon B."/>
            <person name="Goodwin S."/>
            <person name="Spatafora J."/>
            <person name="Crous P."/>
            <person name="Grigoriev I."/>
        </authorList>
    </citation>
    <scope>NUCLEOTIDE SEQUENCE</scope>
    <source>
        <strain evidence="2">CBS 121167</strain>
    </source>
</reference>
<feature type="compositionally biased region" description="Polar residues" evidence="1">
    <location>
        <begin position="412"/>
        <end position="433"/>
    </location>
</feature>
<evidence type="ECO:0000313" key="2">
    <source>
        <dbReference type="EMBL" id="KAF2143797.1"/>
    </source>
</evidence>
<feature type="compositionally biased region" description="Low complexity" evidence="1">
    <location>
        <begin position="1091"/>
        <end position="1122"/>
    </location>
</feature>
<keyword evidence="3" id="KW-1185">Reference proteome</keyword>
<dbReference type="RefSeq" id="XP_033399509.1">
    <property type="nucleotide sequence ID" value="XM_033546115.1"/>
</dbReference>
<feature type="compositionally biased region" description="Low complexity" evidence="1">
    <location>
        <begin position="496"/>
        <end position="522"/>
    </location>
</feature>
<sequence>MRLFERNGFWVWAGCVVGVVRARSDGFSNGTLPSSSNGFVTSSRLPQNASTTATDGSSWASVLSCYETWTSYLDASYSYEHNKDLWKTSYQVTTGITTTTSTETITLNFTGPYITLCDGIPRGGKRETVYSTHSGTSSFSRTRTSTVQPTYTKDPPSCSFRREDCSSLDDVNESWLSTATKIAANHMPPMCSSLTYTSCQPCSLYGADLVQLYYWPVTGDAQTLCPNGTTAHKANAMITAQPRARAAEPVTTTIGSLTFVSPSVYLYFTGLNALGLSGEHCGTVAPNRTALLALPPSDLSTQHGYKGAAGPTSFNLDNLAYTTVGDFAYPLVPSSAYWYPNSCCGDSPQGTDCPFAVSTCASSTIYDNYRPKIAFPSQITDIEPSWATCTPFWDFEGSIDPPIALKPANGLFGTTTRGKQGQAVETTPASPSSPLDPPFASKTAAPAVPVSDPLTRTGMATATALPPPSATSDPPIADPTTAAPGSDAEDPGEGQPAVPQTTEAATATATATAAPADPGTGAFQLDPTGGASSPDAAVGEHTQPATAPSSAEDSAGTAPQAADPPNTAKDEDPAAVIGDARTGIAPTATAVEQLPGAAPATDKDTNTDSATTALPLPTNNPAPAPNPPSATAITTIAIAGQGQSQARTFTLAPAGAGIIVSGSTRAYSALDAPPAPAPAVSVPVSAAHAATAIVAAPAPDPADAKANANANAPAADGAGAPAALILPPAATLSPGGAAATVAGRIVSLREEGVVLDGAVVPFSAVASAADAPMAKADATADASADAAAVPGVPAAEAGAGSAVVLTLDASHTLTAHAGAPLTLAAGAQPATLVGGQAGGLGAAGVVVNGVTRAFAGSGTAAGGGAAAGTAAPAVAPAVAPAAGTAPAPEGVVLTLDGLGVVTVTKPTDADADATAAAASASAAASVVLTAPGGTRITAFERVAGGSAGATGGAGAAVLADGRALVVGGEAMTLAGAGAGAGAGDRDGNGDRDGEVAVAVSAVEGGVVVLEGGRVVETGLFAAAVGTGGSGTAAASVAAGSSAAAGVDAAKATSDGDVSVAVAAAATTATTTGSVALSRTAGTAEADDEGRSTTGALGSASASASATTSTSAKSSEGSAKESTQTGAAGVGRRREGTGLVLMLVLVVLV</sequence>
<feature type="region of interest" description="Disordered" evidence="1">
    <location>
        <begin position="1079"/>
        <end position="1130"/>
    </location>
</feature>
<gene>
    <name evidence="2" type="ORF">K452DRAFT_357410</name>
</gene>
<dbReference type="AlphaFoldDB" id="A0A6A6BLT0"/>
<feature type="compositionally biased region" description="Low complexity" evidence="1">
    <location>
        <begin position="131"/>
        <end position="146"/>
    </location>
</feature>
<name>A0A6A6BLT0_9PEZI</name>
<accession>A0A6A6BLT0</accession>
<dbReference type="GeneID" id="54303621"/>
<dbReference type="OrthoDB" id="3944128at2759"/>
<feature type="region of interest" description="Disordered" evidence="1">
    <location>
        <begin position="131"/>
        <end position="155"/>
    </location>
</feature>
<dbReference type="Proteomes" id="UP000799438">
    <property type="component" value="Unassembled WGS sequence"/>
</dbReference>
<organism evidence="2 3">
    <name type="scientific">Aplosporella prunicola CBS 121167</name>
    <dbReference type="NCBI Taxonomy" id="1176127"/>
    <lineage>
        <taxon>Eukaryota</taxon>
        <taxon>Fungi</taxon>
        <taxon>Dikarya</taxon>
        <taxon>Ascomycota</taxon>
        <taxon>Pezizomycotina</taxon>
        <taxon>Dothideomycetes</taxon>
        <taxon>Dothideomycetes incertae sedis</taxon>
        <taxon>Botryosphaeriales</taxon>
        <taxon>Aplosporellaceae</taxon>
        <taxon>Aplosporella</taxon>
    </lineage>
</organism>
<evidence type="ECO:0000313" key="3">
    <source>
        <dbReference type="Proteomes" id="UP000799438"/>
    </source>
</evidence>
<evidence type="ECO:0000256" key="1">
    <source>
        <dbReference type="SAM" id="MobiDB-lite"/>
    </source>
</evidence>
<feature type="compositionally biased region" description="Pro residues" evidence="1">
    <location>
        <begin position="618"/>
        <end position="628"/>
    </location>
</feature>
<feature type="compositionally biased region" description="Polar residues" evidence="1">
    <location>
        <begin position="543"/>
        <end position="552"/>
    </location>
</feature>
<feature type="region of interest" description="Disordered" evidence="1">
    <location>
        <begin position="595"/>
        <end position="628"/>
    </location>
</feature>
<dbReference type="EMBL" id="ML995481">
    <property type="protein sequence ID" value="KAF2143797.1"/>
    <property type="molecule type" value="Genomic_DNA"/>
</dbReference>
<feature type="region of interest" description="Disordered" evidence="1">
    <location>
        <begin position="406"/>
        <end position="573"/>
    </location>
</feature>
<proteinExistence type="predicted"/>
<protein>
    <submittedName>
        <fullName evidence="2">Uncharacterized protein</fullName>
    </submittedName>
</protein>
<feature type="compositionally biased region" description="Low complexity" evidence="1">
    <location>
        <begin position="460"/>
        <end position="484"/>
    </location>
</feature>